<evidence type="ECO:0000256" key="4">
    <source>
        <dbReference type="ARBA" id="ARBA00022989"/>
    </source>
</evidence>
<evidence type="ECO:0000313" key="8">
    <source>
        <dbReference type="EMBL" id="SFR66417.1"/>
    </source>
</evidence>
<evidence type="ECO:0000256" key="5">
    <source>
        <dbReference type="ARBA" id="ARBA00023136"/>
    </source>
</evidence>
<reference evidence="8 9" key="1">
    <citation type="submission" date="2016-10" db="EMBL/GenBank/DDBJ databases">
        <authorList>
            <person name="de Groot N.N."/>
        </authorList>
    </citation>
    <scope>NUCLEOTIDE SEQUENCE [LARGE SCALE GENOMIC DNA]</scope>
    <source>
        <strain evidence="8 9">F</strain>
    </source>
</reference>
<dbReference type="Proteomes" id="UP000214760">
    <property type="component" value="Unassembled WGS sequence"/>
</dbReference>
<feature type="transmembrane region" description="Helical" evidence="6">
    <location>
        <begin position="176"/>
        <end position="195"/>
    </location>
</feature>
<keyword evidence="2" id="KW-1003">Cell membrane</keyword>
<feature type="domain" description="DUF2179" evidence="7">
    <location>
        <begin position="225"/>
        <end position="276"/>
    </location>
</feature>
<organism evidence="8 9">
    <name type="scientific">[Clostridium] aminophilum</name>
    <dbReference type="NCBI Taxonomy" id="1526"/>
    <lineage>
        <taxon>Bacteria</taxon>
        <taxon>Bacillati</taxon>
        <taxon>Bacillota</taxon>
        <taxon>Clostridia</taxon>
        <taxon>Lachnospirales</taxon>
        <taxon>Lachnospiraceae</taxon>
    </lineage>
</organism>
<dbReference type="InterPro" id="IPR003740">
    <property type="entry name" value="YitT"/>
</dbReference>
<sequence length="283" mass="31245">MNKTYTAVKEVAAMTVAVLIIASAVFFFLIPSHASVSSISGLAMILANFIPFQISAITMALNVLLLIVGFFLCGKDFGAKTVYTSILLPLFLAMFERIFPDNVSITGDAFLDVICYTFTVSIGLCILFNMNASSGGLDIVAKIMNIYLHIDLGKAMSLSGMAVALSSAFVYDKKTVVLSVLGTYLNGLILDHFIFGQTIKRRVCIVSMNKEEEIRQWILHTLHSGATLYDAIGAYNLEVHKEIIAIVDKPEYQKLMAYLRKTDPDAFVTVYNVSEIIYKPKVY</sequence>
<dbReference type="InterPro" id="IPR015867">
    <property type="entry name" value="N-reg_PII/ATP_PRibTrfase_C"/>
</dbReference>
<dbReference type="PIRSF" id="PIRSF006483">
    <property type="entry name" value="Membrane_protein_YitT"/>
    <property type="match status" value="1"/>
</dbReference>
<name>A0A1I6II06_9FIRM</name>
<feature type="transmembrane region" description="Helical" evidence="6">
    <location>
        <begin position="152"/>
        <end position="170"/>
    </location>
</feature>
<comment type="subcellular location">
    <subcellularLocation>
        <location evidence="1">Cell membrane</location>
        <topology evidence="1">Multi-pass membrane protein</topology>
    </subcellularLocation>
</comment>
<protein>
    <submittedName>
        <fullName evidence="8">Uncharacterized membrane-anchored protein YitT, contains DUF161 and DUF2179 domains</fullName>
    </submittedName>
</protein>
<dbReference type="EMBL" id="FOZC01000002">
    <property type="protein sequence ID" value="SFR66417.1"/>
    <property type="molecule type" value="Genomic_DNA"/>
</dbReference>
<dbReference type="PANTHER" id="PTHR33545:SF5">
    <property type="entry name" value="UPF0750 MEMBRANE PROTEIN YITT"/>
    <property type="match status" value="1"/>
</dbReference>
<accession>A0A1I6II06</accession>
<dbReference type="AlphaFoldDB" id="A0A1I6II06"/>
<dbReference type="Gene3D" id="3.30.70.120">
    <property type="match status" value="1"/>
</dbReference>
<evidence type="ECO:0000256" key="6">
    <source>
        <dbReference type="SAM" id="Phobius"/>
    </source>
</evidence>
<dbReference type="PANTHER" id="PTHR33545">
    <property type="entry name" value="UPF0750 MEMBRANE PROTEIN YITT-RELATED"/>
    <property type="match status" value="1"/>
</dbReference>
<feature type="transmembrane region" description="Helical" evidence="6">
    <location>
        <begin position="12"/>
        <end position="30"/>
    </location>
</feature>
<evidence type="ECO:0000256" key="2">
    <source>
        <dbReference type="ARBA" id="ARBA00022475"/>
    </source>
</evidence>
<keyword evidence="3 6" id="KW-0812">Transmembrane</keyword>
<dbReference type="CDD" id="cd16380">
    <property type="entry name" value="YitT_C"/>
    <property type="match status" value="1"/>
</dbReference>
<evidence type="ECO:0000313" key="9">
    <source>
        <dbReference type="Proteomes" id="UP000214760"/>
    </source>
</evidence>
<gene>
    <name evidence="8" type="ORF">SAMN02910262_00385</name>
</gene>
<dbReference type="Pfam" id="PF02588">
    <property type="entry name" value="YitT_membrane"/>
    <property type="match status" value="1"/>
</dbReference>
<dbReference type="InterPro" id="IPR051461">
    <property type="entry name" value="UPF0750_membrane"/>
</dbReference>
<evidence type="ECO:0000256" key="3">
    <source>
        <dbReference type="ARBA" id="ARBA00022692"/>
    </source>
</evidence>
<evidence type="ECO:0000259" key="7">
    <source>
        <dbReference type="Pfam" id="PF10035"/>
    </source>
</evidence>
<evidence type="ECO:0000256" key="1">
    <source>
        <dbReference type="ARBA" id="ARBA00004651"/>
    </source>
</evidence>
<dbReference type="Pfam" id="PF10035">
    <property type="entry name" value="DUF2179"/>
    <property type="match status" value="1"/>
</dbReference>
<feature type="transmembrane region" description="Helical" evidence="6">
    <location>
        <begin position="111"/>
        <end position="131"/>
    </location>
</feature>
<keyword evidence="5 6" id="KW-0472">Membrane</keyword>
<dbReference type="RefSeq" id="WP_031471355.1">
    <property type="nucleotide sequence ID" value="NZ_FOZC01000002.1"/>
</dbReference>
<keyword evidence="4 6" id="KW-1133">Transmembrane helix</keyword>
<dbReference type="InterPro" id="IPR019264">
    <property type="entry name" value="DUF2179"/>
</dbReference>
<feature type="transmembrane region" description="Helical" evidence="6">
    <location>
        <begin position="50"/>
        <end position="74"/>
    </location>
</feature>
<feature type="transmembrane region" description="Helical" evidence="6">
    <location>
        <begin position="81"/>
        <end position="99"/>
    </location>
</feature>
<proteinExistence type="predicted"/>
<dbReference type="GO" id="GO:0005886">
    <property type="term" value="C:plasma membrane"/>
    <property type="evidence" value="ECO:0007669"/>
    <property type="project" value="UniProtKB-SubCell"/>
</dbReference>